<protein>
    <submittedName>
        <fullName evidence="2">Uncharacterized protein</fullName>
    </submittedName>
</protein>
<evidence type="ECO:0000313" key="4">
    <source>
        <dbReference type="Proteomes" id="UP000190409"/>
    </source>
</evidence>
<evidence type="ECO:0000313" key="3">
    <source>
        <dbReference type="EMBL" id="QDO90800.1"/>
    </source>
</evidence>
<proteinExistence type="predicted"/>
<dbReference type="AlphaFoldDB" id="A0A1S8KQ51"/>
<dbReference type="KEGG" id="dpm:FNV33_01545"/>
<keyword evidence="1" id="KW-0472">Membrane</keyword>
<sequence length="77" mass="8967">MIIRRTLISICSLLSVISGAVLAYQSGIALDEMWSFERYFKHNQLYIYMLAISVVVLVITILLEWLATSRWGNDYHR</sequence>
<dbReference type="RefSeq" id="WP_004634875.1">
    <property type="nucleotide sequence ID" value="NZ_CAJHJL010000004.1"/>
</dbReference>
<dbReference type="Proteomes" id="UP000315953">
    <property type="component" value="Chromosome"/>
</dbReference>
<evidence type="ECO:0000313" key="2">
    <source>
        <dbReference type="EMBL" id="OOL81849.1"/>
    </source>
</evidence>
<dbReference type="GeneID" id="42693721"/>
<name>A0A1S8KQ51_9LACT</name>
<keyword evidence="1" id="KW-0812">Transmembrane</keyword>
<reference evidence="2 4" key="1">
    <citation type="submission" date="2017-01" db="EMBL/GenBank/DDBJ databases">
        <title>Complete Genome Sequence of Dolosigranulum pigrum isolated from a Patient with interstitial lung disease.</title>
        <authorList>
            <person name="Mukhopadhyay R."/>
            <person name="Joaquin J."/>
            <person name="Hogue R."/>
            <person name="Fitzgerald S."/>
            <person name="Jospin G."/>
            <person name="Eisen J.A."/>
            <person name="Chaturvedi V."/>
        </authorList>
    </citation>
    <scope>NUCLEOTIDE SEQUENCE [LARGE SCALE GENOMIC DNA]</scope>
    <source>
        <strain evidence="2 4">15S00348</strain>
    </source>
</reference>
<keyword evidence="1" id="KW-1133">Transmembrane helix</keyword>
<evidence type="ECO:0000313" key="5">
    <source>
        <dbReference type="Proteomes" id="UP000315953"/>
    </source>
</evidence>
<dbReference type="EMBL" id="MUYF01000003">
    <property type="protein sequence ID" value="OOL81849.1"/>
    <property type="molecule type" value="Genomic_DNA"/>
</dbReference>
<organism evidence="2 4">
    <name type="scientific">Dolosigranulum pigrum</name>
    <dbReference type="NCBI Taxonomy" id="29394"/>
    <lineage>
        <taxon>Bacteria</taxon>
        <taxon>Bacillati</taxon>
        <taxon>Bacillota</taxon>
        <taxon>Bacilli</taxon>
        <taxon>Lactobacillales</taxon>
        <taxon>Carnobacteriaceae</taxon>
        <taxon>Dolosigranulum</taxon>
    </lineage>
</organism>
<feature type="transmembrane region" description="Helical" evidence="1">
    <location>
        <begin position="47"/>
        <end position="67"/>
    </location>
</feature>
<dbReference type="Proteomes" id="UP000190409">
    <property type="component" value="Unassembled WGS sequence"/>
</dbReference>
<reference evidence="3 5" key="2">
    <citation type="submission" date="2019-07" db="EMBL/GenBank/DDBJ databases">
        <title>Genome assembly of a nasal isolate of Dolosigranulum pigrum from a chronic sinusitis patient.</title>
        <authorList>
            <person name="Baig S."/>
            <person name="Overballe-Petersen S."/>
            <person name="Kaspar U."/>
            <person name="Rendboe A."/>
            <person name="de Man T."/>
            <person name="Liu C."/>
            <person name="Price L.B."/>
            <person name="Stegger M."/>
            <person name="Becker K."/>
            <person name="Skytt Andersen P."/>
        </authorList>
    </citation>
    <scope>NUCLEOTIDE SEQUENCE [LARGE SCALE GENOMIC DNA]</scope>
    <source>
        <strain evidence="3 5">83VPs-KB5</strain>
    </source>
</reference>
<gene>
    <name evidence="2" type="ORF">BWX42_09175</name>
    <name evidence="3" type="ORF">FNV33_01545</name>
</gene>
<accession>A0A1S8KQ51</accession>
<dbReference type="EMBL" id="CP041626">
    <property type="protein sequence ID" value="QDO90800.1"/>
    <property type="molecule type" value="Genomic_DNA"/>
</dbReference>
<evidence type="ECO:0000256" key="1">
    <source>
        <dbReference type="SAM" id="Phobius"/>
    </source>
</evidence>